<reference evidence="3 4" key="1">
    <citation type="submission" date="2016-04" db="EMBL/GenBank/DDBJ databases">
        <title>A degradative enzymes factory behind the ericoid mycorrhizal symbiosis.</title>
        <authorList>
            <consortium name="DOE Joint Genome Institute"/>
            <person name="Martino E."/>
            <person name="Morin E."/>
            <person name="Grelet G."/>
            <person name="Kuo A."/>
            <person name="Kohler A."/>
            <person name="Daghino S."/>
            <person name="Barry K."/>
            <person name="Choi C."/>
            <person name="Cichocki N."/>
            <person name="Clum A."/>
            <person name="Copeland A."/>
            <person name="Hainaut M."/>
            <person name="Haridas S."/>
            <person name="Labutti K."/>
            <person name="Lindquist E."/>
            <person name="Lipzen A."/>
            <person name="Khouja H.-R."/>
            <person name="Murat C."/>
            <person name="Ohm R."/>
            <person name="Olson A."/>
            <person name="Spatafora J."/>
            <person name="Veneault-Fourrey C."/>
            <person name="Henrissat B."/>
            <person name="Grigoriev I."/>
            <person name="Martin F."/>
            <person name="Perotto S."/>
        </authorList>
    </citation>
    <scope>NUCLEOTIDE SEQUENCE [LARGE SCALE GENOMIC DNA]</scope>
    <source>
        <strain evidence="3 4">F</strain>
    </source>
</reference>
<feature type="chain" id="PRO_5014339671" description="DUF8021 domain-containing protein" evidence="1">
    <location>
        <begin position="22"/>
        <end position="271"/>
    </location>
</feature>
<proteinExistence type="predicted"/>
<dbReference type="STRING" id="1149755.A0A2J6R351"/>
<sequence length="271" mass="29053">MLAFILTICIVLGAFPTLATATCTLQNLQDASSAYLSSVSAGTPSASLSKASYKENNKDANITTGLLSKQMKIDHNKTLFDTTLCATYSELIITNPKAPYVIGTQVHLDDSGGVALVDTIWTSTGDWQFNATKSLSLILKEDWNPIPVAQRDTRATIQAAADAYLDLWSQNATKPVVPWGIPCDRMEGSAYTGKGTDTDSCNVGIPAGNEPPNIDRRYVIDETMGSVSVLCVFQTMANAADSHEIKLEGGKIRYVHTMTAFKSAMAIGESA</sequence>
<keyword evidence="4" id="KW-1185">Reference proteome</keyword>
<evidence type="ECO:0000256" key="1">
    <source>
        <dbReference type="SAM" id="SignalP"/>
    </source>
</evidence>
<keyword evidence="1" id="KW-0732">Signal</keyword>
<name>A0A2J6R351_HYAVF</name>
<dbReference type="Proteomes" id="UP000235786">
    <property type="component" value="Unassembled WGS sequence"/>
</dbReference>
<dbReference type="Pfam" id="PF26061">
    <property type="entry name" value="DUF8021"/>
    <property type="match status" value="1"/>
</dbReference>
<dbReference type="EMBL" id="KZ613957">
    <property type="protein sequence ID" value="PMD32944.1"/>
    <property type="molecule type" value="Genomic_DNA"/>
</dbReference>
<organism evidence="3 4">
    <name type="scientific">Hyaloscypha variabilis (strain UAMH 11265 / GT02V1 / F)</name>
    <name type="common">Meliniomyces variabilis</name>
    <dbReference type="NCBI Taxonomy" id="1149755"/>
    <lineage>
        <taxon>Eukaryota</taxon>
        <taxon>Fungi</taxon>
        <taxon>Dikarya</taxon>
        <taxon>Ascomycota</taxon>
        <taxon>Pezizomycotina</taxon>
        <taxon>Leotiomycetes</taxon>
        <taxon>Helotiales</taxon>
        <taxon>Hyaloscyphaceae</taxon>
        <taxon>Hyaloscypha</taxon>
        <taxon>Hyaloscypha variabilis</taxon>
    </lineage>
</organism>
<dbReference type="InterPro" id="IPR058334">
    <property type="entry name" value="DUF8021"/>
</dbReference>
<protein>
    <recommendedName>
        <fullName evidence="2">DUF8021 domain-containing protein</fullName>
    </recommendedName>
</protein>
<feature type="domain" description="DUF8021" evidence="2">
    <location>
        <begin position="150"/>
        <end position="259"/>
    </location>
</feature>
<evidence type="ECO:0000259" key="2">
    <source>
        <dbReference type="Pfam" id="PF26061"/>
    </source>
</evidence>
<dbReference type="AlphaFoldDB" id="A0A2J6R351"/>
<evidence type="ECO:0000313" key="3">
    <source>
        <dbReference type="EMBL" id="PMD32944.1"/>
    </source>
</evidence>
<gene>
    <name evidence="3" type="ORF">L207DRAFT_439781</name>
</gene>
<accession>A0A2J6R351</accession>
<feature type="signal peptide" evidence="1">
    <location>
        <begin position="1"/>
        <end position="21"/>
    </location>
</feature>
<evidence type="ECO:0000313" key="4">
    <source>
        <dbReference type="Proteomes" id="UP000235786"/>
    </source>
</evidence>
<dbReference type="OrthoDB" id="3504677at2759"/>